<dbReference type="EMBL" id="GG657757">
    <property type="protein sequence ID" value="EFL32407.1"/>
    <property type="molecule type" value="Genomic_DNA"/>
</dbReference>
<evidence type="ECO:0000313" key="3">
    <source>
        <dbReference type="Proteomes" id="UP000004184"/>
    </source>
</evidence>
<keyword evidence="3" id="KW-1185">Reference proteome</keyword>
<organism evidence="2 3">
    <name type="scientific">Streptomyces viridochromogenes (strain DSM 40736 / JCM 4977 / BCRC 1201 / Tue 494)</name>
    <dbReference type="NCBI Taxonomy" id="591159"/>
    <lineage>
        <taxon>Bacteria</taxon>
        <taxon>Bacillati</taxon>
        <taxon>Actinomycetota</taxon>
        <taxon>Actinomycetes</taxon>
        <taxon>Kitasatosporales</taxon>
        <taxon>Streptomycetaceae</taxon>
        <taxon>Streptomyces</taxon>
    </lineage>
</organism>
<name>D9XCF0_STRVT</name>
<dbReference type="OrthoDB" id="4323652at2"/>
<evidence type="ECO:0000313" key="2">
    <source>
        <dbReference type="EMBL" id="EFL32407.1"/>
    </source>
</evidence>
<dbReference type="Pfam" id="PF04149">
    <property type="entry name" value="DUF397"/>
    <property type="match status" value="1"/>
</dbReference>
<dbReference type="STRING" id="591159.SSQG_02925"/>
<sequence>MPARPQSASEPGWFKSSYSGGNTTECLECANLANGVLIRDSKNPWGPALAIGSRAWRSFVSAVSR</sequence>
<dbReference type="Proteomes" id="UP000004184">
    <property type="component" value="Unassembled WGS sequence"/>
</dbReference>
<reference evidence="3" key="1">
    <citation type="submission" date="2009-02" db="EMBL/GenBank/DDBJ databases">
        <title>Annotation of Streptomyces viridochromogenes strain DSM 40736.</title>
        <authorList>
            <consortium name="The Broad Institute Genome Sequencing Platform"/>
            <consortium name="Broad Institute Microbial Sequencing Center"/>
            <person name="Fischbach M."/>
            <person name="Godfrey P."/>
            <person name="Ward D."/>
            <person name="Young S."/>
            <person name="Zeng Q."/>
            <person name="Koehrsen M."/>
            <person name="Alvarado L."/>
            <person name="Berlin A.M."/>
            <person name="Bochicchio J."/>
            <person name="Borenstein D."/>
            <person name="Chapman S.B."/>
            <person name="Chen Z."/>
            <person name="Engels R."/>
            <person name="Freedman E."/>
            <person name="Gellesch M."/>
            <person name="Goldberg J."/>
            <person name="Griggs A."/>
            <person name="Gujja S."/>
            <person name="Heilman E.R."/>
            <person name="Heiman D.I."/>
            <person name="Hepburn T.A."/>
            <person name="Howarth C."/>
            <person name="Jen D."/>
            <person name="Larson L."/>
            <person name="Lewis B."/>
            <person name="Mehta T."/>
            <person name="Park D."/>
            <person name="Pearson M."/>
            <person name="Richards J."/>
            <person name="Roberts A."/>
            <person name="Saif S."/>
            <person name="Shea T.D."/>
            <person name="Shenoy N."/>
            <person name="Sisk P."/>
            <person name="Stolte C."/>
            <person name="Sykes S.N."/>
            <person name="Thomson T."/>
            <person name="Walk T."/>
            <person name="White J."/>
            <person name="Yandava C."/>
            <person name="Straight P."/>
            <person name="Clardy J."/>
            <person name="Hung D."/>
            <person name="Kolter R."/>
            <person name="Mekalanos J."/>
            <person name="Walker S."/>
            <person name="Walsh C.T."/>
            <person name="Wieland-Brown L.C."/>
            <person name="Haas B."/>
            <person name="Nusbaum C."/>
            <person name="Birren B."/>
        </authorList>
    </citation>
    <scope>NUCLEOTIDE SEQUENCE [LARGE SCALE GENOMIC DNA]</scope>
    <source>
        <strain evidence="3">DSM 40736 / JCM 4977 / BCRC 1201 / Tue 494</strain>
    </source>
</reference>
<gene>
    <name evidence="2" type="ORF">SSQG_02925</name>
</gene>
<protein>
    <submittedName>
        <fullName evidence="2">Predicted protein</fullName>
    </submittedName>
</protein>
<dbReference type="InterPro" id="IPR007278">
    <property type="entry name" value="DUF397"/>
</dbReference>
<proteinExistence type="predicted"/>
<accession>D9XCF0</accession>
<dbReference type="RefSeq" id="WP_003990519.1">
    <property type="nucleotide sequence ID" value="NZ_GG657757.1"/>
</dbReference>
<evidence type="ECO:0000259" key="1">
    <source>
        <dbReference type="Pfam" id="PF04149"/>
    </source>
</evidence>
<dbReference type="AlphaFoldDB" id="D9XCF0"/>
<dbReference type="HOGENOM" id="CLU_131550_2_1_11"/>
<feature type="domain" description="DUF397" evidence="1">
    <location>
        <begin position="12"/>
        <end position="63"/>
    </location>
</feature>